<protein>
    <recommendedName>
        <fullName evidence="4">HTH gntR-type domain-containing protein</fullName>
    </recommendedName>
</protein>
<name>A0A4R5NDU2_9LACO</name>
<evidence type="ECO:0000313" key="5">
    <source>
        <dbReference type="EMBL" id="TDG71740.1"/>
    </source>
</evidence>
<comment type="caution">
    <text evidence="5">The sequence shown here is derived from an EMBL/GenBank/DDBJ whole genome shotgun (WGS) entry which is preliminary data.</text>
</comment>
<dbReference type="InterPro" id="IPR000524">
    <property type="entry name" value="Tscrpt_reg_HTH_GntR"/>
</dbReference>
<dbReference type="GO" id="GO:0045892">
    <property type="term" value="P:negative regulation of DNA-templated transcription"/>
    <property type="evidence" value="ECO:0007669"/>
    <property type="project" value="TreeGrafter"/>
</dbReference>
<dbReference type="SUPFAM" id="SSF64288">
    <property type="entry name" value="Chorismate lyase-like"/>
    <property type="match status" value="1"/>
</dbReference>
<sequence length="235" mass="27496">MNTLHERLMDQLTSYIQTLPANTKLLSERQLADKYQVSRNTVRLALLDLESTGLVRRVQGQGTFVNRINLQSDLGSSYKFGQQMRLLGKIPSTKIISFEEKDVNAYFAKNLNLEIGEKIYKVRRLRLADDEPMMLERSFLPVKLFPNLTKEMLENDSMYNVFEQEFDEKIDYADEYFSADVISNCDCEFMQLKPGTPCLHLERKTYDEQKHIIEFTLSTARSDEFAYHVRHNLEN</sequence>
<dbReference type="InterPro" id="IPR036390">
    <property type="entry name" value="WH_DNA-bd_sf"/>
</dbReference>
<dbReference type="InterPro" id="IPR011663">
    <property type="entry name" value="UTRA"/>
</dbReference>
<dbReference type="Proteomes" id="UP000295257">
    <property type="component" value="Unassembled WGS sequence"/>
</dbReference>
<accession>A0A4R5NDU2</accession>
<evidence type="ECO:0000259" key="4">
    <source>
        <dbReference type="PROSITE" id="PS50949"/>
    </source>
</evidence>
<dbReference type="AlphaFoldDB" id="A0A4R5NDU2"/>
<dbReference type="Pfam" id="PF07702">
    <property type="entry name" value="UTRA"/>
    <property type="match status" value="1"/>
</dbReference>
<dbReference type="GO" id="GO:0003677">
    <property type="term" value="F:DNA binding"/>
    <property type="evidence" value="ECO:0007669"/>
    <property type="project" value="UniProtKB-KW"/>
</dbReference>
<dbReference type="PANTHER" id="PTHR44846">
    <property type="entry name" value="MANNOSYL-D-GLYCERATE TRANSPORT/METABOLISM SYSTEM REPRESSOR MNGR-RELATED"/>
    <property type="match status" value="1"/>
</dbReference>
<keyword evidence="2" id="KW-0238">DNA-binding</keyword>
<evidence type="ECO:0000256" key="3">
    <source>
        <dbReference type="ARBA" id="ARBA00023163"/>
    </source>
</evidence>
<dbReference type="SUPFAM" id="SSF46785">
    <property type="entry name" value="Winged helix' DNA-binding domain"/>
    <property type="match status" value="1"/>
</dbReference>
<dbReference type="PROSITE" id="PS50949">
    <property type="entry name" value="HTH_GNTR"/>
    <property type="match status" value="1"/>
</dbReference>
<dbReference type="PRINTS" id="PR00035">
    <property type="entry name" value="HTHGNTR"/>
</dbReference>
<feature type="domain" description="HTH gntR-type" evidence="4">
    <location>
        <begin position="2"/>
        <end position="68"/>
    </location>
</feature>
<dbReference type="InterPro" id="IPR050679">
    <property type="entry name" value="Bact_HTH_transcr_reg"/>
</dbReference>
<dbReference type="PANTHER" id="PTHR44846:SF1">
    <property type="entry name" value="MANNOSYL-D-GLYCERATE TRANSPORT_METABOLISM SYSTEM REPRESSOR MNGR-RELATED"/>
    <property type="match status" value="1"/>
</dbReference>
<dbReference type="SMART" id="SM00866">
    <property type="entry name" value="UTRA"/>
    <property type="match status" value="1"/>
</dbReference>
<proteinExistence type="predicted"/>
<dbReference type="InterPro" id="IPR036388">
    <property type="entry name" value="WH-like_DNA-bd_sf"/>
</dbReference>
<dbReference type="STRING" id="1612.ABB44_06875"/>
<dbReference type="Pfam" id="PF00392">
    <property type="entry name" value="GntR"/>
    <property type="match status" value="1"/>
</dbReference>
<dbReference type="GO" id="GO:0003700">
    <property type="term" value="F:DNA-binding transcription factor activity"/>
    <property type="evidence" value="ECO:0007669"/>
    <property type="project" value="InterPro"/>
</dbReference>
<organism evidence="5 6">
    <name type="scientific">Companilactobacillus farciminis</name>
    <dbReference type="NCBI Taxonomy" id="1612"/>
    <lineage>
        <taxon>Bacteria</taxon>
        <taxon>Bacillati</taxon>
        <taxon>Bacillota</taxon>
        <taxon>Bacilli</taxon>
        <taxon>Lactobacillales</taxon>
        <taxon>Lactobacillaceae</taxon>
        <taxon>Companilactobacillus</taxon>
    </lineage>
</organism>
<dbReference type="SMART" id="SM00345">
    <property type="entry name" value="HTH_GNTR"/>
    <property type="match status" value="1"/>
</dbReference>
<reference evidence="5 6" key="1">
    <citation type="journal article" date="2019" name="Appl. Microbiol. Biotechnol.">
        <title>Uncovering carbohydrate metabolism through a genotype-phenotype association study of 56 lactic acid bacteria genomes.</title>
        <authorList>
            <person name="Buron-Moles G."/>
            <person name="Chailyan A."/>
            <person name="Dolejs I."/>
            <person name="Forster J."/>
            <person name="Miks M.H."/>
        </authorList>
    </citation>
    <scope>NUCLEOTIDE SEQUENCE [LARGE SCALE GENOMIC DNA]</scope>
    <source>
        <strain evidence="5 6">ATCC 29644</strain>
    </source>
</reference>
<gene>
    <name evidence="5" type="ORF">C5L30_002320</name>
</gene>
<dbReference type="Gene3D" id="1.10.10.10">
    <property type="entry name" value="Winged helix-like DNA-binding domain superfamily/Winged helix DNA-binding domain"/>
    <property type="match status" value="1"/>
</dbReference>
<evidence type="ECO:0000256" key="1">
    <source>
        <dbReference type="ARBA" id="ARBA00023015"/>
    </source>
</evidence>
<dbReference type="Gene3D" id="3.40.1410.10">
    <property type="entry name" value="Chorismate lyase-like"/>
    <property type="match status" value="1"/>
</dbReference>
<keyword evidence="3" id="KW-0804">Transcription</keyword>
<dbReference type="RefSeq" id="WP_010020686.1">
    <property type="nucleotide sequence ID" value="NZ_CP162899.1"/>
</dbReference>
<dbReference type="EMBL" id="PUFN01000019">
    <property type="protein sequence ID" value="TDG71740.1"/>
    <property type="molecule type" value="Genomic_DNA"/>
</dbReference>
<evidence type="ECO:0000313" key="6">
    <source>
        <dbReference type="Proteomes" id="UP000295257"/>
    </source>
</evidence>
<dbReference type="InterPro" id="IPR028978">
    <property type="entry name" value="Chorismate_lyase_/UTRA_dom_sf"/>
</dbReference>
<keyword evidence="6" id="KW-1185">Reference proteome</keyword>
<keyword evidence="1" id="KW-0805">Transcription regulation</keyword>
<evidence type="ECO:0000256" key="2">
    <source>
        <dbReference type="ARBA" id="ARBA00023125"/>
    </source>
</evidence>
<dbReference type="CDD" id="cd07377">
    <property type="entry name" value="WHTH_GntR"/>
    <property type="match status" value="1"/>
</dbReference>